<protein>
    <submittedName>
        <fullName evidence="5">EGF_CA</fullName>
    </submittedName>
</protein>
<keyword evidence="2" id="KW-0722">Serine protease inhibitor</keyword>
<dbReference type="SMART" id="SM00131">
    <property type="entry name" value="KU"/>
    <property type="match status" value="1"/>
</dbReference>
<name>A0AAD5WES6_PARTN</name>
<dbReference type="PROSITE" id="PS00280">
    <property type="entry name" value="BPTI_KUNITZ_1"/>
    <property type="match status" value="1"/>
</dbReference>
<dbReference type="Proteomes" id="UP001196413">
    <property type="component" value="Unassembled WGS sequence"/>
</dbReference>
<evidence type="ECO:0000256" key="2">
    <source>
        <dbReference type="ARBA" id="ARBA00022900"/>
    </source>
</evidence>
<dbReference type="AlphaFoldDB" id="A0AAD5WES6"/>
<keyword evidence="6" id="KW-1185">Reference proteome</keyword>
<dbReference type="PROSITE" id="PS50279">
    <property type="entry name" value="BPTI_KUNITZ_2"/>
    <property type="match status" value="1"/>
</dbReference>
<evidence type="ECO:0000256" key="3">
    <source>
        <dbReference type="ARBA" id="ARBA00023157"/>
    </source>
</evidence>
<dbReference type="PANTHER" id="PTHR10083">
    <property type="entry name" value="KUNITZ-TYPE PROTEASE INHIBITOR-RELATED"/>
    <property type="match status" value="1"/>
</dbReference>
<evidence type="ECO:0000259" key="4">
    <source>
        <dbReference type="PROSITE" id="PS50279"/>
    </source>
</evidence>
<evidence type="ECO:0000313" key="5">
    <source>
        <dbReference type="EMBL" id="KAJ1367506.1"/>
    </source>
</evidence>
<dbReference type="InterPro" id="IPR020901">
    <property type="entry name" value="Prtase_inh_Kunz-CS"/>
</dbReference>
<feature type="domain" description="BPTI/Kunitz inhibitor" evidence="4">
    <location>
        <begin position="50"/>
        <end position="100"/>
    </location>
</feature>
<proteinExistence type="predicted"/>
<comment type="caution">
    <text evidence="5">The sequence shown here is derived from an EMBL/GenBank/DDBJ whole genome shotgun (WGS) entry which is preliminary data.</text>
</comment>
<dbReference type="EMBL" id="JAHQIW010005934">
    <property type="protein sequence ID" value="KAJ1367506.1"/>
    <property type="molecule type" value="Genomic_DNA"/>
</dbReference>
<evidence type="ECO:0000256" key="1">
    <source>
        <dbReference type="ARBA" id="ARBA00022690"/>
    </source>
</evidence>
<gene>
    <name evidence="5" type="primary">MEC-1_2</name>
    <name evidence="5" type="ORF">KIN20_028436</name>
</gene>
<sequence>MGKCAIFWWDGCISTSQNIFNDLKTCRKLCEDQGYEISEQLPDPDTNFRCLMPLEIGSCKENYPAYHFDRLTKSCRPFSYSGCDGNENRFLTLSQCENLCGPFMDMEESEMDCYIPLDSGFDGNDDNCMPDAGFRFYFNRDQGVV</sequence>
<dbReference type="InterPro" id="IPR050098">
    <property type="entry name" value="TFPI/VKTCI-like"/>
</dbReference>
<dbReference type="InterPro" id="IPR036880">
    <property type="entry name" value="Kunitz_BPTI_sf"/>
</dbReference>
<keyword evidence="1" id="KW-0646">Protease inhibitor</keyword>
<reference evidence="5" key="1">
    <citation type="submission" date="2021-06" db="EMBL/GenBank/DDBJ databases">
        <title>Parelaphostrongylus tenuis whole genome reference sequence.</title>
        <authorList>
            <person name="Garwood T.J."/>
            <person name="Larsen P.A."/>
            <person name="Fountain-Jones N.M."/>
            <person name="Garbe J.R."/>
            <person name="Macchietto M.G."/>
            <person name="Kania S.A."/>
            <person name="Gerhold R.W."/>
            <person name="Richards J.E."/>
            <person name="Wolf T.M."/>
        </authorList>
    </citation>
    <scope>NUCLEOTIDE SEQUENCE</scope>
    <source>
        <strain evidence="5">MNPRO001-30</strain>
        <tissue evidence="5">Meninges</tissue>
    </source>
</reference>
<accession>A0AAD5WES6</accession>
<evidence type="ECO:0000313" key="6">
    <source>
        <dbReference type="Proteomes" id="UP001196413"/>
    </source>
</evidence>
<keyword evidence="3" id="KW-1015">Disulfide bond</keyword>
<dbReference type="GO" id="GO:0005615">
    <property type="term" value="C:extracellular space"/>
    <property type="evidence" value="ECO:0007669"/>
    <property type="project" value="TreeGrafter"/>
</dbReference>
<dbReference type="Pfam" id="PF00014">
    <property type="entry name" value="Kunitz_BPTI"/>
    <property type="match status" value="1"/>
</dbReference>
<dbReference type="PANTHER" id="PTHR10083:SF374">
    <property type="entry name" value="BPTI_KUNITZ INHIBITOR DOMAIN-CONTAINING PROTEIN"/>
    <property type="match status" value="1"/>
</dbReference>
<dbReference type="CDD" id="cd00109">
    <property type="entry name" value="Kunitz-type"/>
    <property type="match status" value="1"/>
</dbReference>
<organism evidence="5 6">
    <name type="scientific">Parelaphostrongylus tenuis</name>
    <name type="common">Meningeal worm</name>
    <dbReference type="NCBI Taxonomy" id="148309"/>
    <lineage>
        <taxon>Eukaryota</taxon>
        <taxon>Metazoa</taxon>
        <taxon>Ecdysozoa</taxon>
        <taxon>Nematoda</taxon>
        <taxon>Chromadorea</taxon>
        <taxon>Rhabditida</taxon>
        <taxon>Rhabditina</taxon>
        <taxon>Rhabditomorpha</taxon>
        <taxon>Strongyloidea</taxon>
        <taxon>Metastrongylidae</taxon>
        <taxon>Parelaphostrongylus</taxon>
    </lineage>
</organism>
<dbReference type="GO" id="GO:0004867">
    <property type="term" value="F:serine-type endopeptidase inhibitor activity"/>
    <property type="evidence" value="ECO:0007669"/>
    <property type="project" value="UniProtKB-KW"/>
</dbReference>
<dbReference type="SUPFAM" id="SSF57362">
    <property type="entry name" value="BPTI-like"/>
    <property type="match status" value="2"/>
</dbReference>
<dbReference type="InterPro" id="IPR002223">
    <property type="entry name" value="Kunitz_BPTI"/>
</dbReference>
<dbReference type="Gene3D" id="4.10.410.10">
    <property type="entry name" value="Pancreatic trypsin inhibitor Kunitz domain"/>
    <property type="match status" value="2"/>
</dbReference>
<dbReference type="PRINTS" id="PR00759">
    <property type="entry name" value="BASICPTASE"/>
</dbReference>